<feature type="region of interest" description="Disordered" evidence="19">
    <location>
        <begin position="192"/>
        <end position="211"/>
    </location>
</feature>
<evidence type="ECO:0000256" key="18">
    <source>
        <dbReference type="SAM" id="Coils"/>
    </source>
</evidence>
<dbReference type="InterPro" id="IPR035706">
    <property type="entry name" value="AAA_9"/>
</dbReference>
<evidence type="ECO:0000256" key="7">
    <source>
        <dbReference type="ARBA" id="ARBA00022701"/>
    </source>
</evidence>
<proteinExistence type="inferred from homology"/>
<dbReference type="Gene3D" id="1.10.472.130">
    <property type="match status" value="1"/>
</dbReference>
<dbReference type="FunFam" id="1.20.920.20:FF:000002">
    <property type="entry name" value="Cytoplasmic dynein 1 heavy chain"/>
    <property type="match status" value="1"/>
</dbReference>
<feature type="domain" description="AAA+ ATPase" evidence="20">
    <location>
        <begin position="2573"/>
        <end position="2723"/>
    </location>
</feature>
<dbReference type="SUPFAM" id="SSF52540">
    <property type="entry name" value="P-loop containing nucleoside triphosphate hydrolases"/>
    <property type="match status" value="4"/>
</dbReference>
<dbReference type="GO" id="GO:0008104">
    <property type="term" value="P:intracellular protein localization"/>
    <property type="evidence" value="ECO:0007669"/>
    <property type="project" value="UniProtKB-ARBA"/>
</dbReference>
<dbReference type="GO" id="GO:0007097">
    <property type="term" value="P:nuclear migration"/>
    <property type="evidence" value="ECO:0007669"/>
    <property type="project" value="UniProtKB-ARBA"/>
</dbReference>
<dbReference type="Pfam" id="PF03028">
    <property type="entry name" value="Dynein_heavy"/>
    <property type="match status" value="1"/>
</dbReference>
<dbReference type="GO" id="GO:0072384">
    <property type="term" value="P:organelle transport along microtubule"/>
    <property type="evidence" value="ECO:0007669"/>
    <property type="project" value="UniProtKB-ARBA"/>
</dbReference>
<dbReference type="Gene3D" id="6.10.140.1060">
    <property type="match status" value="1"/>
</dbReference>
<dbReference type="FunFam" id="3.40.50.300:FF:000829">
    <property type="entry name" value="Dynein heavy chain, cytoplasmic"/>
    <property type="match status" value="1"/>
</dbReference>
<dbReference type="Gene3D" id="1.20.920.30">
    <property type="match status" value="1"/>
</dbReference>
<dbReference type="GO" id="GO:0051959">
    <property type="term" value="F:dynein light intermediate chain binding"/>
    <property type="evidence" value="ECO:0007669"/>
    <property type="project" value="InterPro"/>
</dbReference>
<dbReference type="FunFam" id="3.40.50.300:FF:000071">
    <property type="entry name" value="Cytoplasmic dynein heavy chain 1"/>
    <property type="match status" value="1"/>
</dbReference>
<comment type="caution">
    <text evidence="21">The sequence shown here is derived from an EMBL/GenBank/DDBJ whole genome shotgun (WGS) entry which is preliminary data.</text>
</comment>
<reference evidence="21 22" key="1">
    <citation type="submission" date="2015-10" db="EMBL/GenBank/DDBJ databases">
        <title>The cercosporin biosynthetic gene cluster was horizontally transferred to several fungal lineages and shown to be expanded in Cercospora beticola based on microsynteny with recipient genomes.</title>
        <authorList>
            <person name="De Jonge R."/>
            <person name="Ebert M.K."/>
            <person name="Suttle J.C."/>
            <person name="Jurick Ii W.M."/>
            <person name="Secor G.A."/>
            <person name="Thomma B.P."/>
            <person name="Van De Peer Y."/>
            <person name="Bolton M.D."/>
        </authorList>
    </citation>
    <scope>NUCLEOTIDE SEQUENCE [LARGE SCALE GENOMIC DNA]</scope>
    <source>
        <strain evidence="21 22">09-40</strain>
    </source>
</reference>
<gene>
    <name evidence="21" type="ORF">CB0940_07029</name>
</gene>
<dbReference type="Pfam" id="PF08385">
    <property type="entry name" value="DHC_N1"/>
    <property type="match status" value="1"/>
</dbReference>
<dbReference type="GO" id="GO:0005524">
    <property type="term" value="F:ATP binding"/>
    <property type="evidence" value="ECO:0007669"/>
    <property type="project" value="UniProtKB-KW"/>
</dbReference>
<keyword evidence="9" id="KW-0547">Nucleotide-binding</keyword>
<dbReference type="InterPro" id="IPR024743">
    <property type="entry name" value="Dynein_HC_stalk"/>
</dbReference>
<dbReference type="Gene3D" id="1.10.8.720">
    <property type="entry name" value="Region D6 of dynein motor"/>
    <property type="match status" value="1"/>
</dbReference>
<evidence type="ECO:0000256" key="2">
    <source>
        <dbReference type="ARBA" id="ARBA00004522"/>
    </source>
</evidence>
<dbReference type="Gene3D" id="3.40.50.300">
    <property type="entry name" value="P-loop containing nucleotide triphosphate hydrolases"/>
    <property type="match status" value="5"/>
</dbReference>
<sequence>MEDPLVQGVNGVANGAPTAPASSGMPSAVDPQAVVSYLTSVLEVTLGATEEELRGPGSLLHETALEDTLSRCLRFAMESQVALYVLKQAGSASSSDSQENGTHVNGDSESYQDTYVLSAEVSYSKRTIGCVAFLKRPSAIAPELPISKQVSVVNLTLPGLGGAESAGSTVSPYESLHAFVRGALTPFFEAAARGSDSGQEKPRSDAEARTGISGARRKLADLEITLQNLQQNIEVEAPRLQIHEAVQAQLAEAGGDWQAAAVAIPDGLVTDSALLNRLQTMANEWIKQIREFTKIMDDRAVGTTSQEKNFWLAMETAIEGIEAQLNSGGVQLTMKILEKAKRHGITASFTSDTRLKETKEKVVKYNQVFHGFPIEELLAAPNVEKLREALDDVFSHLTKKLRISPYPIRRALPLVEAISADVDARVHQHLHGRTLMRLSFEEFRKVIEQVQTVWMFWDDNVKEFTNVARDVTRRRNDRFIPIKINKRHDKTQDRISYIYKFRDDHEQLQNTIANVLGPDDDTGELTDGARAPVIVEEMGDVDAAEEILQAYEVVKDVDVLDISPEGERLWTQAEAAYNERTARVENSIIARLRDRLAVAKTANEMFRVFSKFNALFVRPKIKGAIAEYQVQLMNNVREDIDALQQRFTHQYGQTEAHGMAQLHDLPPISGAIIRARQIERQLNSYLSKVEDILGAKWREHIDGQRLAQLGDGFKRKLDTKPIFEDWLRDIDRRHLSISGRLFSVTQNRARGGVLEIHVNFDSQVVVLFKEVRNLLWLNFNVPHAITNVSKEARRVYPYATSLMESLNTYSQTNSVIENMSEVTTLISGYRNDVQSFIGKGTSLRWDTFVLAYDVHVPRIGDGGIGSGDDKLHVQFVRNLGGSIATLSQKVATLLSIQTTVEQALRELQTCQFTHEAFSTHLETLQRAIDQLNLEAYSNIAYWVEKTNEKVVETLHARLRQALKDWTEDFEHGYGADQQSPREIGAPNIETSAHDIVMQSQLIQLDPPLEDAKTGWLENLNTWLAIVCSLPRLQASRFEAALAVQSSTSATTYSELPIMCIDTLAELYERIEAKLNVAQTYVDEWLQFQSLWDLQLSQIQGDLNEELDLWLQLILEIRQKRETFDTSGNRRSFGYLVINYEQVQSKVNAKYDQWQHDLLAHFSTMFATRLVDVYSELQRARKDLEGQSMQASSTSQAVSFITVVQTCKRQTKVWEPEMDTFRQGQQTLLRLRFQYPKDWLYVEQVDHEWTALIEVLEKKSRQIADHTEGLRTKIIAEDGVVARRIAEMTEKWQEQRPESGSTPPAEAVASLETFDKELTQLQEQHDMVAKAKEALELPASPDNMLADLLAEVQDYKSVWANLTVVWDQLNELRDQPWNSIQPRKLRQSIDNLIKTTKEMPSRMRSYAAFEHLQQHLRQLLKVNPLLTEMRSDAVRERHWTKIFKSLAPSKRYSALSMTLGDVWDLQLGPSEAVIRDVIAQAQGEMALEEFVRGVREQWQNYSLDLVNYQNKCRLIRGWDDLFAKCSDHLNSLQAMRHSPYYKEFEEEASSWEDKLNRIHVLFDVWIDVQRQWVYLEGVFTGNADIKHLLPVESSRFANINSEFMTVLKKVYRSPLVLEVLNIPDVQKSLERLADLLNKIQKALGEYLEKERVAFPRFYFVGDEDLLEIIGNSNDTVRVAKHLRKMFAGINGLLLDDESNILGLQSREGEEVLFKTPINLIQTPKINDWLRALETGMRETLSDLLVEAVAEYEGLDEHDNPAFEAFIEKYPAQIGVLATQAHWTAQVEAALGQGGAPLQKLFETQVSKLKFLATIVLKELTPVHRKKCEQLITEFVHQRDKIEQLIEGGADSPGHYLWLLQMRYEFTASAPPLERMQVQVANATLAYGFEYLGVPERLVRTPLTDRCFLTLSQALCQRLGGSPYGPAGTGKTESVKALGVQLGRFTLVFNCDDTFDFQAMGRIFLGLSQVGAWGCFDEFNRLEERILSAVSQQIQNIQVGLRKRALDDNAQIELIGRQLKVHLLTGLFITMNPGYAGRSNLPDNLKKLFRSVAMSKPDKEIIAEVMLFSQGFSEAKTLSRQTVPFFDKCSAGLSKQPHYDFGLRALKSVLVSSGGLKRSRLASGSDADADVVVEPQIIVQSIRETIAPKLVRDDALRMQEIEEDAFPGVRYVPAPLEKLRKALEEVVEERKLVATDSWLTKVLQLYQIQSLHHGVMMVGNSGTGKSTAWQTLLAALQKVDGIEGVCHVIDPKVMSKESLYGSLDSTTREWTDGLFTSILRKVVDNLRGEDTKRHWIVFDGDVDPEWVENLNSVLDDNKLLTLPNGERLGLPSNVRVMFEVETLRYATLATVSRCGMVWFSDDTVDIDVMLSRYIAQLRTATFEDLEEDTGTPTSTEARLTVQNLMAEILNRRLTENDFVKKSLEHCASMKHIMEFTSIRAIGTLFSLLRKACRSVLEYNIQHTDFPLNDDQIEGYLAKKVLLAAVWSFTGDCPLLERKAFGDYLAGLATLDMPLLTDSSSLIDFDVSLPEATWTSWQNQVPTIEVNTHSVTQTDLVIPTLDTVRHEDVLYSFLAEHKPLLLCGPPGSGKTMTLFSALRKLPNMETVGLNFSSATTPDLLVKTLEQYCDYKKSLSGVTMAPRQIGRWLVVFCDEINLPAPDKYGTQRVISFLRQLVEHGGFWRTSTKSWVSLERIQFVGACNPPTDAGRTPLGLRFLRHAPLVMVDYPGELSLKQIYGTFNTAVLKIIPTLRGYANALTQAMIQVYLLSQKRFTPEIQPHYVYSPRELTRWVRAVYEAIRPLETLSLEGLVRIWAHEALRLFSDRLIAYDERQWTEETVNRVALEHFPNLDEETALQRPILFSNWLSKNYVPVARDQLRDFVKARLRTFCEEELDVPLILFNDVLEHVLRIDRVFRQPQGHLILIGVSGSGKTTLSRFVAWMNGLSVFQIKVHGRYSAEDFDEDLRVVLRRCGTKGEKICFIMDESNVLDSGFLERMNTLLANGEVPGLFEGDEYATLMTACKEGAQRQGLLLDSQEELYKWFTQQIVRNLHVVFTMNPPSEGLGSKAATSPALFNRCVLNWFGDWSDQALYQVAYELTQSVDIDKGNFACPDSLPIAFDQLEMPLSHRDAVVNGMVHVHHSLRSFNDRLKRQQNKQTFLTPRQFLDFVAQFVKLFNEKRDDLEEQQRHLNVGLDKLRETVEKVSELKKSLAEKKTELEKKDTEASEKLQRMVADQREAEQRRSASLEIQAALEKQEEEVAKRREVVLSDLAKAEPAVEEAQRSVSNIKRQHLTEVRSMQNPPSGVKLALESVCSLLGHKVTDWKTIVSIVRRDDFIASIVGYDNERQMTPALRNKMEAEYLSKDDFTFERVNRASKACGPLVQWVEAQVNYSSILDRVGPLREEVDQLQEAALQTKAEAKTIMNTLEELEKSIATYKTEYASLISQTEAIKAEMSRVQSKVDRSMRLLNSLSSERGRWEESSKTFQVQMETIIGDVFLASAFLAYAGLYDQQYRRAMLEDWSLQLSASGISFKPQNAISEYLSTADERQQWHENALPVDELCTENAIMLKRYNRYPLIIDPSGRVTEFLQNETKDRRLTVTSFLDGSFVKQLESALRFGNPILIQDAEHIDPILNHVLNKEYQRTGGRVLIQLGKQEIDFSPAFKLYLSTKDPSAAFAPDICSRATFVNFTVTQSSLKTQTLNDVLKSERPDVDERRSNLVKMQGEFTQRLRRLERMLLQALNESQGNILDDENVINTLEKLKNEAAEITAKASETEGVMNEVNTIMNTYDIIARSCSAIFAVLEQLYHVHHFYQFSLQYFVDIFESVLRTARESSERDPKRRIDTIVRSLFGKTYNETSASLLQKDRLTFAVLLAQAAPFPMDKSLIDLVLDETIIGGDVTSDSAHKDKAVATASRIKSVKDLVADLASPEWEKFFTIEQAETCVPGVAAGSGNDSDKALKELLLVKLFRMDRLVPATERFVNVVFGQDFLDVAENLGRIVDSQTASSPIALCSTPGFDASYKVDQLVERQNASCTSVAMGSQEGVSSADAALAGAAANGSWVLIKNVHLATEWLQNLVKRIDSLKPNKDFRLFLSMETSPKIPSSLLRASRVLMYEQPAGIRANMRDTLTSLPDKAVQQPVEKARVHFLLAFLHAVAQERLRYAPRLGWKGFWEFNDADFDCSAFIIQWWTDNIARGRSNIAPKSIPWDMLRALISEMYGGKIDDAGDMAQLKGLVTKTLTADAFEEGFNLIGEVAEDQNVGMPLPSGSAKTDMLQWVKELPEREPPTYLGLPANAEKLLLVAHAEEMLKNLKTVMGVLDEGESVMAEAVEES</sequence>
<dbReference type="FunFam" id="3.40.50.300:FF:000517">
    <property type="entry name" value="Cytoplasmic dynein heavy chain 1"/>
    <property type="match status" value="1"/>
</dbReference>
<dbReference type="InterPro" id="IPR024317">
    <property type="entry name" value="Dynein_heavy_chain_D4_dom"/>
</dbReference>
<evidence type="ECO:0000256" key="11">
    <source>
        <dbReference type="ARBA" id="ARBA00023017"/>
    </source>
</evidence>
<evidence type="ECO:0000313" key="21">
    <source>
        <dbReference type="EMBL" id="PIA89147.1"/>
    </source>
</evidence>
<protein>
    <recommendedName>
        <fullName evidence="5">Dynein heavy chain, cytoplasmic</fullName>
    </recommendedName>
    <alternativeName>
        <fullName evidence="17">Dynein heavy chain, cytosolic</fullName>
    </alternativeName>
</protein>
<dbReference type="Pfam" id="PF12781">
    <property type="entry name" value="AAA_9"/>
    <property type="match status" value="1"/>
</dbReference>
<feature type="coiled-coil region" evidence="18">
    <location>
        <begin position="3410"/>
        <end position="3444"/>
    </location>
</feature>
<dbReference type="InterPro" id="IPR027417">
    <property type="entry name" value="P-loop_NTPase"/>
</dbReference>
<feature type="domain" description="AAA+ ATPase" evidence="20">
    <location>
        <begin position="2915"/>
        <end position="3081"/>
    </location>
</feature>
<dbReference type="InterPro" id="IPR003593">
    <property type="entry name" value="AAA+_ATPase"/>
</dbReference>
<keyword evidence="8" id="KW-0677">Repeat</keyword>
<keyword evidence="14" id="KW-0505">Motor protein</keyword>
<dbReference type="FunFam" id="3.20.180.20:FF:000002">
    <property type="entry name" value="Cytoplasmic dynein heavy chain 1"/>
    <property type="match status" value="1"/>
</dbReference>
<dbReference type="FunFam" id="1.10.8.720:FF:000003">
    <property type="entry name" value="Cytoplasmic dynein heavy chain 2"/>
    <property type="match status" value="1"/>
</dbReference>
<dbReference type="InterPro" id="IPR026983">
    <property type="entry name" value="DHC"/>
</dbReference>
<dbReference type="Pfam" id="PF12775">
    <property type="entry name" value="AAA_7"/>
    <property type="match status" value="1"/>
</dbReference>
<evidence type="ECO:0000256" key="17">
    <source>
        <dbReference type="ARBA" id="ARBA00033439"/>
    </source>
</evidence>
<dbReference type="FunFam" id="3.40.50.300:FF:000122">
    <property type="entry name" value="Cytoplasmic dynein 1 heavy chain"/>
    <property type="match status" value="1"/>
</dbReference>
<dbReference type="InterPro" id="IPR035699">
    <property type="entry name" value="AAA_6"/>
</dbReference>
<keyword evidence="16" id="KW-0966">Cell projection</keyword>
<dbReference type="Proteomes" id="UP000230605">
    <property type="component" value="Chromosome 5"/>
</dbReference>
<evidence type="ECO:0000256" key="15">
    <source>
        <dbReference type="ARBA" id="ARBA00023212"/>
    </source>
</evidence>
<dbReference type="GO" id="GO:0045505">
    <property type="term" value="F:dynein intermediate chain binding"/>
    <property type="evidence" value="ECO:0007669"/>
    <property type="project" value="InterPro"/>
</dbReference>
<dbReference type="GO" id="GO:0005874">
    <property type="term" value="C:microtubule"/>
    <property type="evidence" value="ECO:0007669"/>
    <property type="project" value="UniProtKB-KW"/>
</dbReference>
<dbReference type="GO" id="GO:0030286">
    <property type="term" value="C:dynein complex"/>
    <property type="evidence" value="ECO:0007669"/>
    <property type="project" value="UniProtKB-KW"/>
</dbReference>
<dbReference type="Gene3D" id="1.10.8.1220">
    <property type="match status" value="1"/>
</dbReference>
<evidence type="ECO:0000256" key="10">
    <source>
        <dbReference type="ARBA" id="ARBA00022840"/>
    </source>
</evidence>
<dbReference type="Gene3D" id="3.20.180.20">
    <property type="entry name" value="Dynein heavy chain, N-terminal domain 2"/>
    <property type="match status" value="1"/>
</dbReference>
<evidence type="ECO:0000256" key="9">
    <source>
        <dbReference type="ARBA" id="ARBA00022741"/>
    </source>
</evidence>
<name>A0A2G5H9D8_CERBT</name>
<feature type="coiled-coil region" evidence="18">
    <location>
        <begin position="3177"/>
        <end position="3225"/>
    </location>
</feature>
<dbReference type="InterPro" id="IPR042228">
    <property type="entry name" value="Dynein_linker_3"/>
</dbReference>
<dbReference type="InterPro" id="IPR054354">
    <property type="entry name" value="DYNC2H1-like_lid"/>
</dbReference>
<evidence type="ECO:0000256" key="3">
    <source>
        <dbReference type="ARBA" id="ARBA00008887"/>
    </source>
</evidence>
<dbReference type="InterPro" id="IPR041466">
    <property type="entry name" value="Dynein_AAA5_ext"/>
</dbReference>
<dbReference type="InterPro" id="IPR042222">
    <property type="entry name" value="Dynein_2_N"/>
</dbReference>
<evidence type="ECO:0000313" key="22">
    <source>
        <dbReference type="Proteomes" id="UP000230605"/>
    </source>
</evidence>
<dbReference type="PANTHER" id="PTHR46532">
    <property type="entry name" value="MALE FERTILITY FACTOR KL5"/>
    <property type="match status" value="1"/>
</dbReference>
<dbReference type="Pfam" id="PF12774">
    <property type="entry name" value="AAA_6"/>
    <property type="match status" value="1"/>
</dbReference>
<dbReference type="FunFam" id="1.20.140.100:FF:000002">
    <property type="entry name" value="Cytoplasmic dynein heavy chain 1"/>
    <property type="match status" value="1"/>
</dbReference>
<feature type="domain" description="AAA+ ATPase" evidence="20">
    <location>
        <begin position="2209"/>
        <end position="2361"/>
    </location>
</feature>
<dbReference type="Pfam" id="PF08393">
    <property type="entry name" value="DHC_N2"/>
    <property type="match status" value="1"/>
</dbReference>
<dbReference type="PANTHER" id="PTHR46532:SF4">
    <property type="entry name" value="AAA+ ATPASE DOMAIN-CONTAINING PROTEIN"/>
    <property type="match status" value="1"/>
</dbReference>
<dbReference type="GO" id="GO:0008569">
    <property type="term" value="F:minus-end-directed microtubule motor activity"/>
    <property type="evidence" value="ECO:0007669"/>
    <property type="project" value="InterPro"/>
</dbReference>
<dbReference type="FunFam" id="1.10.472.130:FF:000007">
    <property type="entry name" value="Dynein heavy chain, cytoplasmic"/>
    <property type="match status" value="1"/>
</dbReference>
<dbReference type="InterPro" id="IPR042219">
    <property type="entry name" value="AAA_lid_11_sf"/>
</dbReference>
<evidence type="ECO:0000256" key="4">
    <source>
        <dbReference type="ARBA" id="ARBA00011655"/>
    </source>
</evidence>
<dbReference type="SMART" id="SM00382">
    <property type="entry name" value="AAA"/>
    <property type="match status" value="4"/>
</dbReference>
<dbReference type="Gene3D" id="1.20.920.20">
    <property type="match status" value="1"/>
</dbReference>
<comment type="subcellular location">
    <subcellularLocation>
        <location evidence="2">Cell projection</location>
        <location evidence="2">Cilium membrane</location>
        <topology evidence="2">Peripheral membrane protein</topology>
        <orientation evidence="2">Cytoplasmic side</orientation>
    </subcellularLocation>
    <subcellularLocation>
        <location evidence="1">Cytoplasm</location>
        <location evidence="1">Cytoskeleton</location>
    </subcellularLocation>
</comment>
<keyword evidence="11" id="KW-0243">Dynein</keyword>
<accession>A0A2G5H9D8</accession>
<dbReference type="InterPro" id="IPR013602">
    <property type="entry name" value="Dynein_heavy_linker"/>
</dbReference>
<evidence type="ECO:0000256" key="12">
    <source>
        <dbReference type="ARBA" id="ARBA00023054"/>
    </source>
</evidence>
<keyword evidence="12 18" id="KW-0175">Coiled coil</keyword>
<evidence type="ECO:0000256" key="13">
    <source>
        <dbReference type="ARBA" id="ARBA00023069"/>
    </source>
</evidence>
<evidence type="ECO:0000256" key="16">
    <source>
        <dbReference type="ARBA" id="ARBA00023273"/>
    </source>
</evidence>
<dbReference type="Gene3D" id="1.10.287.2620">
    <property type="match status" value="1"/>
</dbReference>
<dbReference type="FunFam" id="1.10.287.2620:FF:000001">
    <property type="entry name" value="Cytoplasmic dynein heavy chain 1"/>
    <property type="match status" value="1"/>
</dbReference>
<dbReference type="CDD" id="cd00009">
    <property type="entry name" value="AAA"/>
    <property type="match status" value="2"/>
</dbReference>
<keyword evidence="13" id="KW-0969">Cilium</keyword>
<feature type="domain" description="AAA+ ATPase" evidence="20">
    <location>
        <begin position="1918"/>
        <end position="2056"/>
    </location>
</feature>
<keyword evidence="10" id="KW-0067">ATP-binding</keyword>
<dbReference type="Pfam" id="PF22597">
    <property type="entry name" value="DYN_lid"/>
    <property type="match status" value="1"/>
</dbReference>
<dbReference type="Gene3D" id="1.20.140.100">
    <property type="entry name" value="Dynein heavy chain, N-terminal domain 2"/>
    <property type="match status" value="1"/>
</dbReference>
<evidence type="ECO:0000256" key="8">
    <source>
        <dbReference type="ARBA" id="ARBA00022737"/>
    </source>
</evidence>
<dbReference type="InterPro" id="IPR041658">
    <property type="entry name" value="AAA_lid_11"/>
</dbReference>
<dbReference type="InterPro" id="IPR004273">
    <property type="entry name" value="Dynein_heavy_D6_P-loop"/>
</dbReference>
<dbReference type="Gene3D" id="1.10.8.710">
    <property type="match status" value="1"/>
</dbReference>
<keyword evidence="6" id="KW-0963">Cytoplasm</keyword>
<dbReference type="InterPro" id="IPR013594">
    <property type="entry name" value="Dynein_heavy_tail"/>
</dbReference>
<keyword evidence="15" id="KW-0206">Cytoskeleton</keyword>
<evidence type="ECO:0000256" key="6">
    <source>
        <dbReference type="ARBA" id="ARBA00022490"/>
    </source>
</evidence>
<dbReference type="InterPro" id="IPR043157">
    <property type="entry name" value="Dynein_AAA1S"/>
</dbReference>
<evidence type="ECO:0000256" key="5">
    <source>
        <dbReference type="ARBA" id="ARBA00022197"/>
    </source>
</evidence>
<dbReference type="EMBL" id="LKMD01000108">
    <property type="protein sequence ID" value="PIA89147.1"/>
    <property type="molecule type" value="Genomic_DNA"/>
</dbReference>
<keyword evidence="7" id="KW-0493">Microtubule</keyword>
<dbReference type="Pfam" id="PF18198">
    <property type="entry name" value="AAA_lid_11"/>
    <property type="match status" value="1"/>
</dbReference>
<dbReference type="Pfam" id="PF17852">
    <property type="entry name" value="Dynein_AAA_lid"/>
    <property type="match status" value="1"/>
</dbReference>
<comment type="similarity">
    <text evidence="3">Belongs to the dynein heavy chain family.</text>
</comment>
<evidence type="ECO:0000256" key="1">
    <source>
        <dbReference type="ARBA" id="ARBA00004245"/>
    </source>
</evidence>
<dbReference type="Gene3D" id="1.20.58.1120">
    <property type="match status" value="1"/>
</dbReference>
<comment type="subunit">
    <text evidence="4">Consists of at least two heavy chains and a number of intermediate and light chains.</text>
</comment>
<dbReference type="Pfam" id="PF12777">
    <property type="entry name" value="MT"/>
    <property type="match status" value="1"/>
</dbReference>
<feature type="compositionally biased region" description="Basic and acidic residues" evidence="19">
    <location>
        <begin position="198"/>
        <end position="208"/>
    </location>
</feature>
<feature type="coiled-coil region" evidence="18">
    <location>
        <begin position="3750"/>
        <end position="3777"/>
    </location>
</feature>
<evidence type="ECO:0000256" key="19">
    <source>
        <dbReference type="SAM" id="MobiDB-lite"/>
    </source>
</evidence>
<feature type="region of interest" description="Disordered" evidence="19">
    <location>
        <begin position="1"/>
        <end position="27"/>
    </location>
</feature>
<evidence type="ECO:0000259" key="20">
    <source>
        <dbReference type="SMART" id="SM00382"/>
    </source>
</evidence>
<organism evidence="21 22">
    <name type="scientific">Cercospora beticola</name>
    <name type="common">Sugarbeet leaf spot fungus</name>
    <dbReference type="NCBI Taxonomy" id="122368"/>
    <lineage>
        <taxon>Eukaryota</taxon>
        <taxon>Fungi</taxon>
        <taxon>Dikarya</taxon>
        <taxon>Ascomycota</taxon>
        <taxon>Pezizomycotina</taxon>
        <taxon>Dothideomycetes</taxon>
        <taxon>Dothideomycetidae</taxon>
        <taxon>Mycosphaerellales</taxon>
        <taxon>Mycosphaerellaceae</taxon>
        <taxon>Cercospora</taxon>
    </lineage>
</organism>
<dbReference type="OrthoDB" id="447173at2759"/>
<dbReference type="FunFam" id="1.20.920.30:FF:000001">
    <property type="entry name" value="Cytoplasmic dynein heavy chain 1"/>
    <property type="match status" value="1"/>
</dbReference>
<dbReference type="Pfam" id="PF12780">
    <property type="entry name" value="AAA_8"/>
    <property type="match status" value="1"/>
</dbReference>
<evidence type="ECO:0000256" key="14">
    <source>
        <dbReference type="ARBA" id="ARBA00023175"/>
    </source>
</evidence>
<dbReference type="FunFam" id="1.10.8.710:FF:000001">
    <property type="entry name" value="Dynein axonemal heavy chain 2"/>
    <property type="match status" value="1"/>
</dbReference>